<keyword evidence="1" id="KW-1133">Transmembrane helix</keyword>
<organism evidence="2 3">
    <name type="scientific">Parelaphostrongylus tenuis</name>
    <name type="common">Meningeal worm</name>
    <dbReference type="NCBI Taxonomy" id="148309"/>
    <lineage>
        <taxon>Eukaryota</taxon>
        <taxon>Metazoa</taxon>
        <taxon>Ecdysozoa</taxon>
        <taxon>Nematoda</taxon>
        <taxon>Chromadorea</taxon>
        <taxon>Rhabditida</taxon>
        <taxon>Rhabditina</taxon>
        <taxon>Rhabditomorpha</taxon>
        <taxon>Strongyloidea</taxon>
        <taxon>Metastrongylidae</taxon>
        <taxon>Parelaphostrongylus</taxon>
    </lineage>
</organism>
<feature type="transmembrane region" description="Helical" evidence="1">
    <location>
        <begin position="97"/>
        <end position="117"/>
    </location>
</feature>
<keyword evidence="1" id="KW-0472">Membrane</keyword>
<comment type="caution">
    <text evidence="2">The sequence shown here is derived from an EMBL/GenBank/DDBJ whole genome shotgun (WGS) entry which is preliminary data.</text>
</comment>
<gene>
    <name evidence="2" type="ORF">KIN20_036667</name>
</gene>
<dbReference type="Proteomes" id="UP001196413">
    <property type="component" value="Unassembled WGS sequence"/>
</dbReference>
<accession>A0AAD5WKM0</accession>
<name>A0AAD5WKM0_PARTN</name>
<dbReference type="EMBL" id="JAHQIW010007391">
    <property type="protein sequence ID" value="KAJ1374074.1"/>
    <property type="molecule type" value="Genomic_DNA"/>
</dbReference>
<dbReference type="AlphaFoldDB" id="A0AAD5WKM0"/>
<keyword evidence="3" id="KW-1185">Reference proteome</keyword>
<reference evidence="2" key="1">
    <citation type="submission" date="2021-06" db="EMBL/GenBank/DDBJ databases">
        <title>Parelaphostrongylus tenuis whole genome reference sequence.</title>
        <authorList>
            <person name="Garwood T.J."/>
            <person name="Larsen P.A."/>
            <person name="Fountain-Jones N.M."/>
            <person name="Garbe J.R."/>
            <person name="Macchietto M.G."/>
            <person name="Kania S.A."/>
            <person name="Gerhold R.W."/>
            <person name="Richards J.E."/>
            <person name="Wolf T.M."/>
        </authorList>
    </citation>
    <scope>NUCLEOTIDE SEQUENCE</scope>
    <source>
        <strain evidence="2">MNPRO001-30</strain>
        <tissue evidence="2">Meninges</tissue>
    </source>
</reference>
<keyword evidence="1" id="KW-0812">Transmembrane</keyword>
<evidence type="ECO:0000313" key="3">
    <source>
        <dbReference type="Proteomes" id="UP001196413"/>
    </source>
</evidence>
<evidence type="ECO:0000313" key="2">
    <source>
        <dbReference type="EMBL" id="KAJ1374074.1"/>
    </source>
</evidence>
<evidence type="ECO:0000256" key="1">
    <source>
        <dbReference type="SAM" id="Phobius"/>
    </source>
</evidence>
<proteinExistence type="predicted"/>
<sequence>MPIIHQLLSTMPHELHLDAILSDSLYLASLMPPLALRTEFLRVYKQRVSFLSRILTAVELAFTSYLDSCSIGSSRQISSMVNLQVNSRNLNREWASVSRYAITMVAAVGIAGAAYYLNMGGRLYFSM</sequence>
<protein>
    <submittedName>
        <fullName evidence="2">Uncharacterized protein</fullName>
    </submittedName>
</protein>